<dbReference type="Proteomes" id="UP001501729">
    <property type="component" value="Unassembled WGS sequence"/>
</dbReference>
<reference evidence="1 2" key="1">
    <citation type="journal article" date="2019" name="Int. J. Syst. Evol. Microbiol.">
        <title>The Global Catalogue of Microorganisms (GCM) 10K type strain sequencing project: providing services to taxonomists for standard genome sequencing and annotation.</title>
        <authorList>
            <consortium name="The Broad Institute Genomics Platform"/>
            <consortium name="The Broad Institute Genome Sequencing Center for Infectious Disease"/>
            <person name="Wu L."/>
            <person name="Ma J."/>
        </authorList>
    </citation>
    <scope>NUCLEOTIDE SEQUENCE [LARGE SCALE GENOMIC DNA]</scope>
    <source>
        <strain evidence="1 2">JCM 17504</strain>
    </source>
</reference>
<organism evidence="1 2">
    <name type="scientific">Haladaptatus pallidirubidus</name>
    <dbReference type="NCBI Taxonomy" id="1008152"/>
    <lineage>
        <taxon>Archaea</taxon>
        <taxon>Methanobacteriati</taxon>
        <taxon>Methanobacteriota</taxon>
        <taxon>Stenosarchaea group</taxon>
        <taxon>Halobacteria</taxon>
        <taxon>Halobacteriales</taxon>
        <taxon>Haladaptataceae</taxon>
        <taxon>Haladaptatus</taxon>
    </lineage>
</organism>
<dbReference type="AlphaFoldDB" id="A0AAV3UC76"/>
<name>A0AAV3UC76_9EURY</name>
<evidence type="ECO:0000313" key="1">
    <source>
        <dbReference type="EMBL" id="GAA5041793.1"/>
    </source>
</evidence>
<keyword evidence="2" id="KW-1185">Reference proteome</keyword>
<proteinExistence type="predicted"/>
<dbReference type="EMBL" id="BAABKX010000001">
    <property type="protein sequence ID" value="GAA5041793.1"/>
    <property type="molecule type" value="Genomic_DNA"/>
</dbReference>
<accession>A0AAV3UC76</accession>
<gene>
    <name evidence="1" type="ORF">GCM10025751_04360</name>
</gene>
<evidence type="ECO:0000313" key="2">
    <source>
        <dbReference type="Proteomes" id="UP001501729"/>
    </source>
</evidence>
<comment type="caution">
    <text evidence="1">The sequence shown here is derived from an EMBL/GenBank/DDBJ whole genome shotgun (WGS) entry which is preliminary data.</text>
</comment>
<sequence>MSEQSSPPIKRLLDVVETDPQTRFGLSSAQQLVEQIGELRTELEALGGYCAKPGCRNNGTIPVSVDGIGETSICRPCMCKFLDESTSLFGD</sequence>
<protein>
    <submittedName>
        <fullName evidence="1">Uncharacterized protein</fullName>
    </submittedName>
</protein>